<protein>
    <submittedName>
        <fullName evidence="2">Beta-lactamase family protein</fullName>
    </submittedName>
</protein>
<keyword evidence="3" id="KW-1185">Reference proteome</keyword>
<dbReference type="InterPro" id="IPR001466">
    <property type="entry name" value="Beta-lactam-related"/>
</dbReference>
<comment type="caution">
    <text evidence="2">The sequence shown here is derived from an EMBL/GenBank/DDBJ whole genome shotgun (WGS) entry which is preliminary data.</text>
</comment>
<dbReference type="AlphaFoldDB" id="A0A5R8KC36"/>
<reference evidence="2 3" key="1">
    <citation type="submission" date="2019-05" db="EMBL/GenBank/DDBJ databases">
        <title>Verrucobacter flavum gen. nov., sp. nov. a new member of the family Verrucomicrobiaceae.</title>
        <authorList>
            <person name="Szuroczki S."/>
            <person name="Abbaszade G."/>
            <person name="Szabo A."/>
            <person name="Felfoldi T."/>
            <person name="Schumann P."/>
            <person name="Boka K."/>
            <person name="Keki Z."/>
            <person name="Toumi M."/>
            <person name="Toth E."/>
        </authorList>
    </citation>
    <scope>NUCLEOTIDE SEQUENCE [LARGE SCALE GENOMIC DNA]</scope>
    <source>
        <strain evidence="2 3">MG-N-17</strain>
    </source>
</reference>
<dbReference type="PANTHER" id="PTHR43283">
    <property type="entry name" value="BETA-LACTAMASE-RELATED"/>
    <property type="match status" value="1"/>
</dbReference>
<dbReference type="InterPro" id="IPR012338">
    <property type="entry name" value="Beta-lactam/transpept-like"/>
</dbReference>
<proteinExistence type="predicted"/>
<dbReference type="Gene3D" id="3.40.710.10">
    <property type="entry name" value="DD-peptidase/beta-lactamase superfamily"/>
    <property type="match status" value="1"/>
</dbReference>
<gene>
    <name evidence="2" type="ORF">FEM03_16210</name>
</gene>
<evidence type="ECO:0000259" key="1">
    <source>
        <dbReference type="Pfam" id="PF00144"/>
    </source>
</evidence>
<dbReference type="InterPro" id="IPR050789">
    <property type="entry name" value="Diverse_Enzym_Activities"/>
</dbReference>
<dbReference type="RefSeq" id="WP_138087320.1">
    <property type="nucleotide sequence ID" value="NZ_VAUV01000011.1"/>
</dbReference>
<dbReference type="OrthoDB" id="9770183at2"/>
<organism evidence="2 3">
    <name type="scientific">Phragmitibacter flavus</name>
    <dbReference type="NCBI Taxonomy" id="2576071"/>
    <lineage>
        <taxon>Bacteria</taxon>
        <taxon>Pseudomonadati</taxon>
        <taxon>Verrucomicrobiota</taxon>
        <taxon>Verrucomicrobiia</taxon>
        <taxon>Verrucomicrobiales</taxon>
        <taxon>Verrucomicrobiaceae</taxon>
        <taxon>Phragmitibacter</taxon>
    </lineage>
</organism>
<dbReference type="SUPFAM" id="SSF56601">
    <property type="entry name" value="beta-lactamase/transpeptidase-like"/>
    <property type="match status" value="1"/>
</dbReference>
<sequence length="383" mass="41535">MISRFVFLPLLVSAVMPVLMFGEVPVKGNDVIRQAMQPYVNDGTISGAVTLVVGKDGALAMDAMGKADLSTGRVMEPDALFWIASMTKPMTALAVMMMVEEGKLSLDDRVEKYLPEFKGQAGGRAITVKDLLTHTSGLVGNIDPKPTLAEAVKVYAAKPLQFEPGSKWSYNNPGINTLGRLVEVTSGMAFEDFMQERLFGPLEMKDTTFWLDEAQAARLAVSYLRDEKSGELKPTTIRFLNDRKPTDRDRMPAPAGGLFSTAGDLAKLYQMLLNGGALDGKMYVKTETLELMTTNQLGDMKVSFTPGMHMGLGFHIVNEPQGVTAMLSKGSFGHGGAYGTQSWIDPVRGLAMVLLIQRAGLPNSDGSEMRTTFQKSAVEAFGN</sequence>
<accession>A0A5R8KC36</accession>
<evidence type="ECO:0000313" key="2">
    <source>
        <dbReference type="EMBL" id="TLD69862.1"/>
    </source>
</evidence>
<name>A0A5R8KC36_9BACT</name>
<evidence type="ECO:0000313" key="3">
    <source>
        <dbReference type="Proteomes" id="UP000306196"/>
    </source>
</evidence>
<dbReference type="Pfam" id="PF00144">
    <property type="entry name" value="Beta-lactamase"/>
    <property type="match status" value="1"/>
</dbReference>
<dbReference type="PANTHER" id="PTHR43283:SF3">
    <property type="entry name" value="BETA-LACTAMASE FAMILY PROTEIN (AFU_ORTHOLOGUE AFUA_5G07500)"/>
    <property type="match status" value="1"/>
</dbReference>
<dbReference type="Proteomes" id="UP000306196">
    <property type="component" value="Unassembled WGS sequence"/>
</dbReference>
<dbReference type="EMBL" id="VAUV01000011">
    <property type="protein sequence ID" value="TLD69862.1"/>
    <property type="molecule type" value="Genomic_DNA"/>
</dbReference>
<feature type="domain" description="Beta-lactamase-related" evidence="1">
    <location>
        <begin position="32"/>
        <end position="364"/>
    </location>
</feature>